<protein>
    <submittedName>
        <fullName evidence="9">Cysteine-rich and transmembrane domain-containing protein B-like</fullName>
    </submittedName>
</protein>
<dbReference type="GeneID" id="113856491"/>
<comment type="subcellular location">
    <subcellularLocation>
        <location evidence="1">Membrane</location>
        <topology evidence="1">Single-pass membrane protein</topology>
    </subcellularLocation>
</comment>
<evidence type="ECO:0000313" key="9">
    <source>
        <dbReference type="RefSeq" id="XP_027344124.1"/>
    </source>
</evidence>
<keyword evidence="4" id="KW-1133">Transmembrane helix</keyword>
<evidence type="ECO:0000259" key="7">
    <source>
        <dbReference type="Pfam" id="PF12734"/>
    </source>
</evidence>
<dbReference type="GO" id="GO:0005886">
    <property type="term" value="C:plasma membrane"/>
    <property type="evidence" value="ECO:0007669"/>
    <property type="project" value="InterPro"/>
</dbReference>
<proteinExistence type="inferred from homology"/>
<evidence type="ECO:0000256" key="3">
    <source>
        <dbReference type="ARBA" id="ARBA00022692"/>
    </source>
</evidence>
<comment type="similarity">
    <text evidence="2">Belongs to the CYSTM1 family.</text>
</comment>
<name>A0A8B8KMX7_ABRPR</name>
<dbReference type="KEGG" id="aprc:113856491"/>
<keyword evidence="8" id="KW-1185">Reference proteome</keyword>
<evidence type="ECO:0000256" key="2">
    <source>
        <dbReference type="ARBA" id="ARBA00009444"/>
    </source>
</evidence>
<dbReference type="InterPro" id="IPR028144">
    <property type="entry name" value="CYSTM_dom"/>
</dbReference>
<reference evidence="9" key="2">
    <citation type="submission" date="2025-08" db="UniProtKB">
        <authorList>
            <consortium name="RefSeq"/>
        </authorList>
    </citation>
    <scope>IDENTIFICATION</scope>
    <source>
        <tissue evidence="9">Young leaves</tissue>
    </source>
</reference>
<reference evidence="8" key="1">
    <citation type="journal article" date="2019" name="Toxins">
        <title>Detection of Abrin-Like and Prepropulchellin-Like Toxin Genes and Transcripts Using Whole Genome Sequencing and Full-Length Transcript Sequencing of Abrus precatorius.</title>
        <authorList>
            <person name="Hovde B.T."/>
            <person name="Daligault H.E."/>
            <person name="Hanschen E.R."/>
            <person name="Kunde Y.A."/>
            <person name="Johnson M.B."/>
            <person name="Starkenburg S.R."/>
            <person name="Johnson S.L."/>
        </authorList>
    </citation>
    <scope>NUCLEOTIDE SEQUENCE [LARGE SCALE GENOMIC DNA]</scope>
</reference>
<organism evidence="8 9">
    <name type="scientific">Abrus precatorius</name>
    <name type="common">Indian licorice</name>
    <name type="synonym">Glycine abrus</name>
    <dbReference type="NCBI Taxonomy" id="3816"/>
    <lineage>
        <taxon>Eukaryota</taxon>
        <taxon>Viridiplantae</taxon>
        <taxon>Streptophyta</taxon>
        <taxon>Embryophyta</taxon>
        <taxon>Tracheophyta</taxon>
        <taxon>Spermatophyta</taxon>
        <taxon>Magnoliopsida</taxon>
        <taxon>eudicotyledons</taxon>
        <taxon>Gunneridae</taxon>
        <taxon>Pentapetalae</taxon>
        <taxon>rosids</taxon>
        <taxon>fabids</taxon>
        <taxon>Fabales</taxon>
        <taxon>Fabaceae</taxon>
        <taxon>Papilionoideae</taxon>
        <taxon>50 kb inversion clade</taxon>
        <taxon>NPAAA clade</taxon>
        <taxon>indigoferoid/millettioid clade</taxon>
        <taxon>Abreae</taxon>
        <taxon>Abrus</taxon>
    </lineage>
</organism>
<gene>
    <name evidence="9" type="primary">LOC113856491</name>
</gene>
<evidence type="ECO:0000256" key="5">
    <source>
        <dbReference type="ARBA" id="ARBA00023136"/>
    </source>
</evidence>
<dbReference type="PANTHER" id="PTHR31568">
    <property type="entry name" value="RCG49325, ISOFORM CRA_A"/>
    <property type="match status" value="1"/>
</dbReference>
<evidence type="ECO:0000256" key="6">
    <source>
        <dbReference type="SAM" id="MobiDB-lite"/>
    </source>
</evidence>
<accession>A0A8B8KMX7</accession>
<feature type="domain" description="Cysteine-rich transmembrane" evidence="7">
    <location>
        <begin position="53"/>
        <end position="88"/>
    </location>
</feature>
<feature type="region of interest" description="Disordered" evidence="6">
    <location>
        <begin position="40"/>
        <end position="61"/>
    </location>
</feature>
<dbReference type="PANTHER" id="PTHR31568:SF137">
    <property type="entry name" value="CYSTEINE-RICH TM MODULE STRESS TOLERANCE PROTEIN"/>
    <property type="match status" value="1"/>
</dbReference>
<keyword evidence="5" id="KW-0472">Membrane</keyword>
<evidence type="ECO:0000256" key="4">
    <source>
        <dbReference type="ARBA" id="ARBA00022989"/>
    </source>
</evidence>
<dbReference type="Pfam" id="PF12734">
    <property type="entry name" value="CYSTM"/>
    <property type="match status" value="1"/>
</dbReference>
<sequence>MSHFSNQQEAPALSYPPTMASYPPQGKAYPSAPYVTAPPPMGYPSKDGPTAEGYPQKRIPEQTTSRGDGFWKGCCAALCCCWILDCCF</sequence>
<evidence type="ECO:0000313" key="8">
    <source>
        <dbReference type="Proteomes" id="UP000694853"/>
    </source>
</evidence>
<keyword evidence="3" id="KW-0812">Transmembrane</keyword>
<dbReference type="AlphaFoldDB" id="A0A8B8KMX7"/>
<dbReference type="Proteomes" id="UP000694853">
    <property type="component" value="Unplaced"/>
</dbReference>
<dbReference type="OrthoDB" id="785836at2759"/>
<evidence type="ECO:0000256" key="1">
    <source>
        <dbReference type="ARBA" id="ARBA00004167"/>
    </source>
</evidence>
<dbReference type="InterPro" id="IPR044850">
    <property type="entry name" value="WIH1-like"/>
</dbReference>
<dbReference type="RefSeq" id="XP_027344124.1">
    <property type="nucleotide sequence ID" value="XM_027488323.1"/>
</dbReference>